<sequence>MSNIIQQMDPRLNPQVVTNDYDLVDPNGNVILPLLWDAVVQDGMVITLRPKQPVVVPPEVQQLQTDVQQLQPQVQALQQLQPQVQALQQLRPQVQALQQLQPQVQELQQGMERMERRVRNVNQKRISILRWFTT</sequence>
<accession>A0A2J6RTG9</accession>
<organism evidence="4 5">
    <name type="scientific">Hyaloscypha variabilis (strain UAMH 11265 / GT02V1 / F)</name>
    <name type="common">Meliniomyces variabilis</name>
    <dbReference type="NCBI Taxonomy" id="1149755"/>
    <lineage>
        <taxon>Eukaryota</taxon>
        <taxon>Fungi</taxon>
        <taxon>Dikarya</taxon>
        <taxon>Ascomycota</taxon>
        <taxon>Pezizomycotina</taxon>
        <taxon>Leotiomycetes</taxon>
        <taxon>Helotiales</taxon>
        <taxon>Hyaloscyphaceae</taxon>
        <taxon>Hyaloscypha</taxon>
        <taxon>Hyaloscypha variabilis</taxon>
    </lineage>
</organism>
<evidence type="ECO:0000256" key="1">
    <source>
        <dbReference type="PROSITE-ProRule" id="PRU00642"/>
    </source>
</evidence>
<dbReference type="OrthoDB" id="1394818at2759"/>
<name>A0A2J6RTG9_HYAVF</name>
<dbReference type="AlphaFoldDB" id="A0A2J6RTG9"/>
<dbReference type="Proteomes" id="UP000235786">
    <property type="component" value="Unassembled WGS sequence"/>
</dbReference>
<evidence type="ECO:0000259" key="3">
    <source>
        <dbReference type="PROSITE" id="PS51310"/>
    </source>
</evidence>
<proteinExistence type="inferred from homology"/>
<feature type="coiled-coil region" evidence="2">
    <location>
        <begin position="60"/>
        <end position="124"/>
    </location>
</feature>
<dbReference type="Gene3D" id="1.20.1480.30">
    <property type="entry name" value="Designed four-helix bundle protein"/>
    <property type="match status" value="1"/>
</dbReference>
<dbReference type="PROSITE" id="PS51310">
    <property type="entry name" value="VPS28_C"/>
    <property type="match status" value="1"/>
</dbReference>
<gene>
    <name evidence="4" type="ORF">L207DRAFT_582236</name>
</gene>
<dbReference type="InterPro" id="IPR017899">
    <property type="entry name" value="VPS28_C"/>
</dbReference>
<evidence type="ECO:0000313" key="4">
    <source>
        <dbReference type="EMBL" id="PMD41809.1"/>
    </source>
</evidence>
<keyword evidence="1" id="KW-0653">Protein transport</keyword>
<dbReference type="Pfam" id="PF22893">
    <property type="entry name" value="ULD_2"/>
    <property type="match status" value="1"/>
</dbReference>
<dbReference type="EMBL" id="KZ613944">
    <property type="protein sequence ID" value="PMD41809.1"/>
    <property type="molecule type" value="Genomic_DNA"/>
</dbReference>
<reference evidence="4 5" key="1">
    <citation type="submission" date="2016-04" db="EMBL/GenBank/DDBJ databases">
        <title>A degradative enzymes factory behind the ericoid mycorrhizal symbiosis.</title>
        <authorList>
            <consortium name="DOE Joint Genome Institute"/>
            <person name="Martino E."/>
            <person name="Morin E."/>
            <person name="Grelet G."/>
            <person name="Kuo A."/>
            <person name="Kohler A."/>
            <person name="Daghino S."/>
            <person name="Barry K."/>
            <person name="Choi C."/>
            <person name="Cichocki N."/>
            <person name="Clum A."/>
            <person name="Copeland A."/>
            <person name="Hainaut M."/>
            <person name="Haridas S."/>
            <person name="Labutti K."/>
            <person name="Lindquist E."/>
            <person name="Lipzen A."/>
            <person name="Khouja H.-R."/>
            <person name="Murat C."/>
            <person name="Ohm R."/>
            <person name="Olson A."/>
            <person name="Spatafora J."/>
            <person name="Veneault-Fourrey C."/>
            <person name="Henrissat B."/>
            <person name="Grigoriev I."/>
            <person name="Martin F."/>
            <person name="Perotto S."/>
        </authorList>
    </citation>
    <scope>NUCLEOTIDE SEQUENCE [LARGE SCALE GENOMIC DNA]</scope>
    <source>
        <strain evidence="4 5">F</strain>
    </source>
</reference>
<protein>
    <recommendedName>
        <fullName evidence="3">VPS28 C-terminal domain-containing protein</fullName>
    </recommendedName>
</protein>
<evidence type="ECO:0000313" key="5">
    <source>
        <dbReference type="Proteomes" id="UP000235786"/>
    </source>
</evidence>
<keyword evidence="5" id="KW-1185">Reference proteome</keyword>
<comment type="similarity">
    <text evidence="1">Belongs to the VPS28 family.</text>
</comment>
<dbReference type="GO" id="GO:0015031">
    <property type="term" value="P:protein transport"/>
    <property type="evidence" value="ECO:0007669"/>
    <property type="project" value="UniProtKB-UniRule"/>
</dbReference>
<keyword evidence="2" id="KW-0175">Coiled coil</keyword>
<keyword evidence="1" id="KW-0813">Transport</keyword>
<feature type="domain" description="VPS28 C-terminal" evidence="3">
    <location>
        <begin position="71"/>
        <end position="134"/>
    </location>
</feature>
<evidence type="ECO:0000256" key="2">
    <source>
        <dbReference type="SAM" id="Coils"/>
    </source>
</evidence>
<dbReference type="InterPro" id="IPR054464">
    <property type="entry name" value="ULD_fung"/>
</dbReference>